<proteinExistence type="predicted"/>
<dbReference type="RefSeq" id="WP_070237185.1">
    <property type="nucleotide sequence ID" value="NZ_CP017478.1"/>
</dbReference>
<dbReference type="OrthoDB" id="1466062at2"/>
<protein>
    <recommendedName>
        <fullName evidence="3">DUF4270 domain-containing protein</fullName>
    </recommendedName>
</protein>
<dbReference type="EMBL" id="CP017478">
    <property type="protein sequence ID" value="AOW21021.1"/>
    <property type="molecule type" value="Genomic_DNA"/>
</dbReference>
<dbReference type="STRING" id="1850246.LPB138_10170"/>
<dbReference type="KEGG" id="lul:LPB138_10170"/>
<dbReference type="Pfam" id="PF14092">
    <property type="entry name" value="DUF4270"/>
    <property type="match status" value="1"/>
</dbReference>
<sequence>MTTKVVRNFKHVMMFSLLIIGVMSCESDIEGVGVNLVENGVFDTQSFNSDVTAYNQNILKRRAHGLGQYLLGVYKNDNFGKFEASIVTQLTYQGLGDFGIDPSIDTVILHMPYQAIDTNSVANDPREFQLDSVYGNKDVEFNLNVYELDTYLNTLDPLNPSDELIYYSDQDYEYVSSPLFSGAFKPNAIDTVLYVKRQEIIIDSETLEHDIDTIKNAGVVPSIKIPLNEDFFTNNFLNNPSAFESTGTFIDFFNGLYIQATEGEDPASSVMSLNLAAAKMSIYFTNTVLTDETITTTNSDGDVVVVSETDLNNDGDTTDEDVPVRTKQTANFNFSGVTANTYTRDYTSSEVESALNNPNSTIGDEKLYIQGAAGSIALIDILKDEDIEELRANNWLINEAKISFYVDQEVVNSSDNFIPKRLFLYNYDENLQISDVITEGPTIFGGTLLMDDNGEPYKYQFNITDYLSKILDSNEPVDISKLALKVYNINDIPASVNDVIIDDYNWDPRGIVLHGSQSLNTEKRIKLEIIYSEIN</sequence>
<evidence type="ECO:0000313" key="2">
    <source>
        <dbReference type="Proteomes" id="UP000176050"/>
    </source>
</evidence>
<accession>A0A1D8P8W3</accession>
<gene>
    <name evidence="1" type="ORF">LPB138_10170</name>
</gene>
<name>A0A1D8P8W3_9FLAO</name>
<dbReference type="PROSITE" id="PS51257">
    <property type="entry name" value="PROKAR_LIPOPROTEIN"/>
    <property type="match status" value="1"/>
</dbReference>
<keyword evidence="2" id="KW-1185">Reference proteome</keyword>
<evidence type="ECO:0000313" key="1">
    <source>
        <dbReference type="EMBL" id="AOW21021.1"/>
    </source>
</evidence>
<reference evidence="1 2" key="1">
    <citation type="submission" date="2016-10" db="EMBL/GenBank/DDBJ databases">
        <title>Lutibacter sp. LPB0138, isolated from marine gastropod.</title>
        <authorList>
            <person name="Kim E."/>
            <person name="Yi H."/>
        </authorList>
    </citation>
    <scope>NUCLEOTIDE SEQUENCE [LARGE SCALE GENOMIC DNA]</scope>
    <source>
        <strain evidence="1 2">LPB0138</strain>
    </source>
</reference>
<dbReference type="AlphaFoldDB" id="A0A1D8P8W3"/>
<evidence type="ECO:0008006" key="3">
    <source>
        <dbReference type="Google" id="ProtNLM"/>
    </source>
</evidence>
<dbReference type="Proteomes" id="UP000176050">
    <property type="component" value="Chromosome"/>
</dbReference>
<organism evidence="1 2">
    <name type="scientific">Urechidicola croceus</name>
    <dbReference type="NCBI Taxonomy" id="1850246"/>
    <lineage>
        <taxon>Bacteria</taxon>
        <taxon>Pseudomonadati</taxon>
        <taxon>Bacteroidota</taxon>
        <taxon>Flavobacteriia</taxon>
        <taxon>Flavobacteriales</taxon>
        <taxon>Flavobacteriaceae</taxon>
        <taxon>Urechidicola</taxon>
    </lineage>
</organism>
<dbReference type="InterPro" id="IPR025366">
    <property type="entry name" value="DUF4270"/>
</dbReference>